<dbReference type="InterPro" id="IPR029068">
    <property type="entry name" value="Glyas_Bleomycin-R_OHBP_Dase"/>
</dbReference>
<dbReference type="PANTHER" id="PTHR33990:SF1">
    <property type="entry name" value="PROTEIN YJDN"/>
    <property type="match status" value="1"/>
</dbReference>
<dbReference type="AlphaFoldDB" id="A0A8J2XT90"/>
<dbReference type="EMBL" id="BMJC01000005">
    <property type="protein sequence ID" value="GGB15460.1"/>
    <property type="molecule type" value="Genomic_DNA"/>
</dbReference>
<organism evidence="2 3">
    <name type="scientific">Puia dinghuensis</name>
    <dbReference type="NCBI Taxonomy" id="1792502"/>
    <lineage>
        <taxon>Bacteria</taxon>
        <taxon>Pseudomonadati</taxon>
        <taxon>Bacteroidota</taxon>
        <taxon>Chitinophagia</taxon>
        <taxon>Chitinophagales</taxon>
        <taxon>Chitinophagaceae</taxon>
        <taxon>Puia</taxon>
    </lineage>
</organism>
<sequence>MASFNFYLNFPGNTEEAFNFYKSVFGGDFLTIMRFGDNPGPMEIPPAVKNKVMHIALPVGNGSLLMGTDAIDGFGPYKYAAGNHMHISVAPDSEAETRRIFNALSAGGTVTMPLEQQFWGLYGAFTDKYGINWMVNYAPQQQQ</sequence>
<proteinExistence type="predicted"/>
<dbReference type="Pfam" id="PF06983">
    <property type="entry name" value="3-dmu-9_3-mt"/>
    <property type="match status" value="1"/>
</dbReference>
<dbReference type="InterPro" id="IPR028973">
    <property type="entry name" value="PhnB-like"/>
</dbReference>
<evidence type="ECO:0000259" key="1">
    <source>
        <dbReference type="Pfam" id="PF06983"/>
    </source>
</evidence>
<dbReference type="Gene3D" id="3.10.180.10">
    <property type="entry name" value="2,3-Dihydroxybiphenyl 1,2-Dioxygenase, domain 1"/>
    <property type="match status" value="1"/>
</dbReference>
<reference evidence="2" key="2">
    <citation type="submission" date="2020-09" db="EMBL/GenBank/DDBJ databases">
        <authorList>
            <person name="Sun Q."/>
            <person name="Zhou Y."/>
        </authorList>
    </citation>
    <scope>NUCLEOTIDE SEQUENCE</scope>
    <source>
        <strain evidence="2">CGMCC 1.15448</strain>
    </source>
</reference>
<dbReference type="CDD" id="cd06588">
    <property type="entry name" value="PhnB_like"/>
    <property type="match status" value="1"/>
</dbReference>
<keyword evidence="3" id="KW-1185">Reference proteome</keyword>
<feature type="domain" description="PhnB-like" evidence="1">
    <location>
        <begin position="7"/>
        <end position="135"/>
    </location>
</feature>
<gene>
    <name evidence="2" type="ORF">GCM10011511_44060</name>
</gene>
<evidence type="ECO:0000313" key="2">
    <source>
        <dbReference type="EMBL" id="GGB15460.1"/>
    </source>
</evidence>
<name>A0A8J2XT90_9BACT</name>
<accession>A0A8J2XT90</accession>
<dbReference type="SUPFAM" id="SSF54593">
    <property type="entry name" value="Glyoxalase/Bleomycin resistance protein/Dihydroxybiphenyl dioxygenase"/>
    <property type="match status" value="1"/>
</dbReference>
<dbReference type="Proteomes" id="UP000607559">
    <property type="component" value="Unassembled WGS sequence"/>
</dbReference>
<reference evidence="2" key="1">
    <citation type="journal article" date="2014" name="Int. J. Syst. Evol. Microbiol.">
        <title>Complete genome sequence of Corynebacterium casei LMG S-19264T (=DSM 44701T), isolated from a smear-ripened cheese.</title>
        <authorList>
            <consortium name="US DOE Joint Genome Institute (JGI-PGF)"/>
            <person name="Walter F."/>
            <person name="Albersmeier A."/>
            <person name="Kalinowski J."/>
            <person name="Ruckert C."/>
        </authorList>
    </citation>
    <scope>NUCLEOTIDE SEQUENCE</scope>
    <source>
        <strain evidence="2">CGMCC 1.15448</strain>
    </source>
</reference>
<comment type="caution">
    <text evidence="2">The sequence shown here is derived from an EMBL/GenBank/DDBJ whole genome shotgun (WGS) entry which is preliminary data.</text>
</comment>
<evidence type="ECO:0000313" key="3">
    <source>
        <dbReference type="Proteomes" id="UP000607559"/>
    </source>
</evidence>
<dbReference type="RefSeq" id="WP_188935884.1">
    <property type="nucleotide sequence ID" value="NZ_BMJC01000005.1"/>
</dbReference>
<protein>
    <submittedName>
        <fullName evidence="2">VOC family protein</fullName>
    </submittedName>
</protein>
<dbReference type="PANTHER" id="PTHR33990">
    <property type="entry name" value="PROTEIN YJDN-RELATED"/>
    <property type="match status" value="1"/>
</dbReference>